<accession>A0ACC6U5Z0</accession>
<dbReference type="EMBL" id="JBFRCH010000017">
    <property type="protein sequence ID" value="MEX3935070.1"/>
    <property type="molecule type" value="Genomic_DNA"/>
</dbReference>
<sequence length="62" mass="7239">MSGLKDMNGKPFTEGCRFLKPYKMWGDTPMIEERIAHIRDGKLYSEGSKVPIRFPDRCYILD</sequence>
<protein>
    <submittedName>
        <fullName evidence="1">Uncharacterized protein</fullName>
    </submittedName>
</protein>
<evidence type="ECO:0000313" key="1">
    <source>
        <dbReference type="EMBL" id="MEX3935070.1"/>
    </source>
</evidence>
<comment type="caution">
    <text evidence="1">The sequence shown here is derived from an EMBL/GenBank/DDBJ whole genome shotgun (WGS) entry which is preliminary data.</text>
</comment>
<dbReference type="Proteomes" id="UP001558850">
    <property type="component" value="Unassembled WGS sequence"/>
</dbReference>
<proteinExistence type="predicted"/>
<name>A0ACC6U5Z0_9BURK</name>
<organism evidence="1 2">
    <name type="scientific">Paraburkholderia phymatum</name>
    <dbReference type="NCBI Taxonomy" id="148447"/>
    <lineage>
        <taxon>Bacteria</taxon>
        <taxon>Pseudomonadati</taxon>
        <taxon>Pseudomonadota</taxon>
        <taxon>Betaproteobacteria</taxon>
        <taxon>Burkholderiales</taxon>
        <taxon>Burkholderiaceae</taxon>
        <taxon>Paraburkholderia</taxon>
    </lineage>
</organism>
<keyword evidence="2" id="KW-1185">Reference proteome</keyword>
<evidence type="ECO:0000313" key="2">
    <source>
        <dbReference type="Proteomes" id="UP001558850"/>
    </source>
</evidence>
<gene>
    <name evidence="1" type="ORF">AB4Y32_25310</name>
</gene>
<reference evidence="1" key="1">
    <citation type="submission" date="2024-07" db="EMBL/GenBank/DDBJ databases">
        <title>A survey of Mimosa microsymbionts across Brazilian biomes reveals a high diversity of Paraburkholderia nodulating endemic species, but also that Cupriavidus is common as a symbiont of widespread species.</title>
        <authorList>
            <person name="Rouws L."/>
            <person name="Barauna A."/>
            <person name="Beukes C."/>
            <person name="Rouws J.R.C."/>
            <person name="De Faria S.M."/>
            <person name="Gross E."/>
            <person name="Bueno Dos Reis Junior F."/>
            <person name="Simon M.F."/>
            <person name="Maluk M."/>
            <person name="Odee D.W."/>
            <person name="Kenicer G."/>
            <person name="Young J.P.W."/>
            <person name="Reis V.M."/>
            <person name="Zilli J."/>
            <person name="James E.K."/>
        </authorList>
    </citation>
    <scope>NUCLEOTIDE SEQUENCE</scope>
    <source>
        <strain evidence="1">EG181B</strain>
    </source>
</reference>